<organism evidence="1 2">
    <name type="scientific">Populus trichocarpa</name>
    <name type="common">Western balsam poplar</name>
    <name type="synonym">Populus balsamifera subsp. trichocarpa</name>
    <dbReference type="NCBI Taxonomy" id="3694"/>
    <lineage>
        <taxon>Eukaryota</taxon>
        <taxon>Viridiplantae</taxon>
        <taxon>Streptophyta</taxon>
        <taxon>Embryophyta</taxon>
        <taxon>Tracheophyta</taxon>
        <taxon>Spermatophyta</taxon>
        <taxon>Magnoliopsida</taxon>
        <taxon>eudicotyledons</taxon>
        <taxon>Gunneridae</taxon>
        <taxon>Pentapetalae</taxon>
        <taxon>rosids</taxon>
        <taxon>fabids</taxon>
        <taxon>Malpighiales</taxon>
        <taxon>Salicaceae</taxon>
        <taxon>Saliceae</taxon>
        <taxon>Populus</taxon>
    </lineage>
</organism>
<dbReference type="EMBL" id="CM009300">
    <property type="protein sequence ID" value="RQO97272.1"/>
    <property type="molecule type" value="Genomic_DNA"/>
</dbReference>
<gene>
    <name evidence="1" type="ORF">POPTR_011G003350</name>
</gene>
<accession>A0A3N7FRC6</accession>
<evidence type="ECO:0000313" key="2">
    <source>
        <dbReference type="Proteomes" id="UP000006729"/>
    </source>
</evidence>
<name>A0A3N7FRC6_POPTR</name>
<keyword evidence="2" id="KW-1185">Reference proteome</keyword>
<evidence type="ECO:0000313" key="1">
    <source>
        <dbReference type="EMBL" id="RQO97272.1"/>
    </source>
</evidence>
<dbReference type="AlphaFoldDB" id="A0A3N7FRC6"/>
<sequence>MMGIRLQNVLRIGIFFSGPSHGANEADRRPHVPFLPISSIK</sequence>
<proteinExistence type="predicted"/>
<dbReference type="Proteomes" id="UP000006729">
    <property type="component" value="Chromosome 11"/>
</dbReference>
<reference evidence="1 2" key="1">
    <citation type="journal article" date="2006" name="Science">
        <title>The genome of black cottonwood, Populus trichocarpa (Torr. &amp; Gray).</title>
        <authorList>
            <person name="Tuskan G.A."/>
            <person name="Difazio S."/>
            <person name="Jansson S."/>
            <person name="Bohlmann J."/>
            <person name="Grigoriev I."/>
            <person name="Hellsten U."/>
            <person name="Putnam N."/>
            <person name="Ralph S."/>
            <person name="Rombauts S."/>
            <person name="Salamov A."/>
            <person name="Schein J."/>
            <person name="Sterck L."/>
            <person name="Aerts A."/>
            <person name="Bhalerao R.R."/>
            <person name="Bhalerao R.P."/>
            <person name="Blaudez D."/>
            <person name="Boerjan W."/>
            <person name="Brun A."/>
            <person name="Brunner A."/>
            <person name="Busov V."/>
            <person name="Campbell M."/>
            <person name="Carlson J."/>
            <person name="Chalot M."/>
            <person name="Chapman J."/>
            <person name="Chen G.L."/>
            <person name="Cooper D."/>
            <person name="Coutinho P.M."/>
            <person name="Couturier J."/>
            <person name="Covert S."/>
            <person name="Cronk Q."/>
            <person name="Cunningham R."/>
            <person name="Davis J."/>
            <person name="Degroeve S."/>
            <person name="Dejardin A."/>
            <person name="Depamphilis C."/>
            <person name="Detter J."/>
            <person name="Dirks B."/>
            <person name="Dubchak I."/>
            <person name="Duplessis S."/>
            <person name="Ehlting J."/>
            <person name="Ellis B."/>
            <person name="Gendler K."/>
            <person name="Goodstein D."/>
            <person name="Gribskov M."/>
            <person name="Grimwood J."/>
            <person name="Groover A."/>
            <person name="Gunter L."/>
            <person name="Hamberger B."/>
            <person name="Heinze B."/>
            <person name="Helariutta Y."/>
            <person name="Henrissat B."/>
            <person name="Holligan D."/>
            <person name="Holt R."/>
            <person name="Huang W."/>
            <person name="Islam-Faridi N."/>
            <person name="Jones S."/>
            <person name="Jones-Rhoades M."/>
            <person name="Jorgensen R."/>
            <person name="Joshi C."/>
            <person name="Kangasjarvi J."/>
            <person name="Karlsson J."/>
            <person name="Kelleher C."/>
            <person name="Kirkpatrick R."/>
            <person name="Kirst M."/>
            <person name="Kohler A."/>
            <person name="Kalluri U."/>
            <person name="Larimer F."/>
            <person name="Leebens-Mack J."/>
            <person name="Leple J.C."/>
            <person name="Locascio P."/>
            <person name="Lou Y."/>
            <person name="Lucas S."/>
            <person name="Martin F."/>
            <person name="Montanini B."/>
            <person name="Napoli C."/>
            <person name="Nelson D.R."/>
            <person name="Nelson C."/>
            <person name="Nieminen K."/>
            <person name="Nilsson O."/>
            <person name="Pereda V."/>
            <person name="Peter G."/>
            <person name="Philippe R."/>
            <person name="Pilate G."/>
            <person name="Poliakov A."/>
            <person name="Razumovskaya J."/>
            <person name="Richardson P."/>
            <person name="Rinaldi C."/>
            <person name="Ritland K."/>
            <person name="Rouze P."/>
            <person name="Ryaboy D."/>
            <person name="Schmutz J."/>
            <person name="Schrader J."/>
            <person name="Segerman B."/>
            <person name="Shin H."/>
            <person name="Siddiqui A."/>
            <person name="Sterky F."/>
            <person name="Terry A."/>
            <person name="Tsai C.J."/>
            <person name="Uberbacher E."/>
            <person name="Unneberg P."/>
            <person name="Vahala J."/>
            <person name="Wall K."/>
            <person name="Wessler S."/>
            <person name="Yang G."/>
            <person name="Yin T."/>
            <person name="Douglas C."/>
            <person name="Marra M."/>
            <person name="Sandberg G."/>
            <person name="Van de Peer Y."/>
            <person name="Rokhsar D."/>
        </authorList>
    </citation>
    <scope>NUCLEOTIDE SEQUENCE [LARGE SCALE GENOMIC DNA]</scope>
    <source>
        <strain evidence="2">cv. Nisqually</strain>
    </source>
</reference>
<protein>
    <submittedName>
        <fullName evidence="1">Uncharacterized protein</fullName>
    </submittedName>
</protein>
<dbReference type="InParanoid" id="A0A3N7FRC6"/>
<dbReference type="Gramene" id="Potri.011G003350.1.v4.1">
    <property type="protein sequence ID" value="Potri.011G003350.1.v4.1"/>
    <property type="gene ID" value="Potri.011G003350.v4.1"/>
</dbReference>